<dbReference type="Proteomes" id="UP001152795">
    <property type="component" value="Unassembled WGS sequence"/>
</dbReference>
<name>A0A6S7K277_PARCT</name>
<keyword evidence="3" id="KW-1185">Reference proteome</keyword>
<dbReference type="OrthoDB" id="10006939at2759"/>
<proteinExistence type="predicted"/>
<feature type="region of interest" description="Disordered" evidence="1">
    <location>
        <begin position="92"/>
        <end position="123"/>
    </location>
</feature>
<comment type="caution">
    <text evidence="2">The sequence shown here is derived from an EMBL/GenBank/DDBJ whole genome shotgun (WGS) entry which is preliminary data.</text>
</comment>
<feature type="non-terminal residue" evidence="2">
    <location>
        <position position="1"/>
    </location>
</feature>
<evidence type="ECO:0000313" key="3">
    <source>
        <dbReference type="Proteomes" id="UP001152795"/>
    </source>
</evidence>
<dbReference type="Pfam" id="PF13384">
    <property type="entry name" value="HTH_23"/>
    <property type="match status" value="1"/>
</dbReference>
<dbReference type="InterPro" id="IPR009057">
    <property type="entry name" value="Homeodomain-like_sf"/>
</dbReference>
<dbReference type="SUPFAM" id="SSF46689">
    <property type="entry name" value="Homeodomain-like"/>
    <property type="match status" value="1"/>
</dbReference>
<dbReference type="AlphaFoldDB" id="A0A6S7K277"/>
<feature type="compositionally biased region" description="Basic residues" evidence="1">
    <location>
        <begin position="104"/>
        <end position="123"/>
    </location>
</feature>
<organism evidence="2 3">
    <name type="scientific">Paramuricea clavata</name>
    <name type="common">Red gorgonian</name>
    <name type="synonym">Violescent sea-whip</name>
    <dbReference type="NCBI Taxonomy" id="317549"/>
    <lineage>
        <taxon>Eukaryota</taxon>
        <taxon>Metazoa</taxon>
        <taxon>Cnidaria</taxon>
        <taxon>Anthozoa</taxon>
        <taxon>Octocorallia</taxon>
        <taxon>Malacalcyonacea</taxon>
        <taxon>Plexauridae</taxon>
        <taxon>Paramuricea</taxon>
    </lineage>
</organism>
<reference evidence="2" key="1">
    <citation type="submission" date="2020-04" db="EMBL/GenBank/DDBJ databases">
        <authorList>
            <person name="Alioto T."/>
            <person name="Alioto T."/>
            <person name="Gomez Garrido J."/>
        </authorList>
    </citation>
    <scope>NUCLEOTIDE SEQUENCE</scope>
    <source>
        <strain evidence="2">A484AB</strain>
    </source>
</reference>
<dbReference type="Gene3D" id="1.10.10.60">
    <property type="entry name" value="Homeodomain-like"/>
    <property type="match status" value="1"/>
</dbReference>
<evidence type="ECO:0000313" key="2">
    <source>
        <dbReference type="EMBL" id="CAB4036684.1"/>
    </source>
</evidence>
<gene>
    <name evidence="2" type="ORF">PACLA_8A084621</name>
</gene>
<protein>
    <submittedName>
        <fullName evidence="2">Transposable element Tc1 transposase</fullName>
    </submittedName>
</protein>
<evidence type="ECO:0000256" key="1">
    <source>
        <dbReference type="SAM" id="MobiDB-lite"/>
    </source>
</evidence>
<accession>A0A6S7K277</accession>
<dbReference type="EMBL" id="CACRXK020022295">
    <property type="protein sequence ID" value="CAB4036684.1"/>
    <property type="molecule type" value="Genomic_DNA"/>
</dbReference>
<sequence>KDPGYEVGISLERRGTVLVLSREGYTQRQIAGKVGCSQRSVSDILKKKQLTGSVKDIKILGKKRKTTRYNILVRKSKVDRFKTASEIKAEMQNEHAVHMSVSTTRRRPRDAGRNGRKPRKNHV</sequence>